<comment type="caution">
    <text evidence="2">The sequence shown here is derived from an EMBL/GenBank/DDBJ whole genome shotgun (WGS) entry which is preliminary data.</text>
</comment>
<proteinExistence type="predicted"/>
<accession>A0A316WSC5</accession>
<protein>
    <recommendedName>
        <fullName evidence="1">Tail specific protease domain-containing protein</fullName>
    </recommendedName>
</protein>
<dbReference type="Pfam" id="PF03572">
    <property type="entry name" value="Peptidase_S41"/>
    <property type="match status" value="1"/>
</dbReference>
<reference evidence="2 3" key="1">
    <citation type="submission" date="2018-04" db="EMBL/GenBank/DDBJ databases">
        <title>Chryseobacterium oncorhynchi 701B-08T from rainbow trout, and Chryseobacterium viscerum 687B-08T from diseased fish.</title>
        <authorList>
            <person name="Jeong J.-J."/>
            <person name="Lee Y.J."/>
            <person name="Pathiraja D."/>
            <person name="Park B."/>
            <person name="Choi I.-G."/>
            <person name="Kim K.D."/>
        </authorList>
    </citation>
    <scope>NUCLEOTIDE SEQUENCE [LARGE SCALE GENOMIC DNA]</scope>
    <source>
        <strain evidence="2 3">687B-08</strain>
    </source>
</reference>
<dbReference type="RefSeq" id="WP_109738028.1">
    <property type="nucleotide sequence ID" value="NZ_PPEG02000002.1"/>
</dbReference>
<dbReference type="Proteomes" id="UP000236413">
    <property type="component" value="Unassembled WGS sequence"/>
</dbReference>
<dbReference type="GO" id="GO:0006508">
    <property type="term" value="P:proteolysis"/>
    <property type="evidence" value="ECO:0007669"/>
    <property type="project" value="InterPro"/>
</dbReference>
<evidence type="ECO:0000313" key="2">
    <source>
        <dbReference type="EMBL" id="PWN64099.1"/>
    </source>
</evidence>
<dbReference type="AlphaFoldDB" id="A0A316WSC5"/>
<gene>
    <name evidence="2" type="ORF">C1634_005760</name>
</gene>
<dbReference type="Gene3D" id="3.90.226.10">
    <property type="entry name" value="2-enoyl-CoA Hydratase, Chain A, domain 1"/>
    <property type="match status" value="1"/>
</dbReference>
<dbReference type="PANTHER" id="PTHR11261:SF3">
    <property type="entry name" value="RETINOL-BINDING PROTEIN 3"/>
    <property type="match status" value="1"/>
</dbReference>
<evidence type="ECO:0000313" key="3">
    <source>
        <dbReference type="Proteomes" id="UP000236413"/>
    </source>
</evidence>
<dbReference type="InterPro" id="IPR029045">
    <property type="entry name" value="ClpP/crotonase-like_dom_sf"/>
</dbReference>
<sequence length="208" mass="24132">MKKLLTGIFLFHSLVSYAQRDDQKMVLSEITEKVKHYYVDKEAYKKVDSSFQSEVKKGTFKKLNKNDFAALLAKKLRSDIRDQHFSFRYLENYSPEKVVDEKEKKKLHDFHNSLENFGFESVQRLEGNIGYINFKGFASSESSAGTLAAAMNFVANTNALIIDLRENQGGDNDMLLLFCSYFFDKKHYKKAKVGKMIKTTDSQWFRNP</sequence>
<dbReference type="GO" id="GO:0008236">
    <property type="term" value="F:serine-type peptidase activity"/>
    <property type="evidence" value="ECO:0007669"/>
    <property type="project" value="InterPro"/>
</dbReference>
<organism evidence="2 3">
    <name type="scientific">Chryseobacterium viscerum</name>
    <dbReference type="NCBI Taxonomy" id="1037377"/>
    <lineage>
        <taxon>Bacteria</taxon>
        <taxon>Pseudomonadati</taxon>
        <taxon>Bacteroidota</taxon>
        <taxon>Flavobacteriia</taxon>
        <taxon>Flavobacteriales</taxon>
        <taxon>Weeksellaceae</taxon>
        <taxon>Chryseobacterium group</taxon>
        <taxon>Chryseobacterium</taxon>
    </lineage>
</organism>
<dbReference type="SUPFAM" id="SSF52096">
    <property type="entry name" value="ClpP/crotonase"/>
    <property type="match status" value="1"/>
</dbReference>
<name>A0A316WSC5_9FLAO</name>
<dbReference type="InterPro" id="IPR005151">
    <property type="entry name" value="Tail-specific_protease"/>
</dbReference>
<evidence type="ECO:0000259" key="1">
    <source>
        <dbReference type="Pfam" id="PF03572"/>
    </source>
</evidence>
<feature type="domain" description="Tail specific protease" evidence="1">
    <location>
        <begin position="128"/>
        <end position="190"/>
    </location>
</feature>
<dbReference type="PANTHER" id="PTHR11261">
    <property type="entry name" value="INTERPHOTORECEPTOR RETINOID-BINDING PROTEIN"/>
    <property type="match status" value="1"/>
</dbReference>
<dbReference type="EMBL" id="PPEG02000002">
    <property type="protein sequence ID" value="PWN64099.1"/>
    <property type="molecule type" value="Genomic_DNA"/>
</dbReference>